<proteinExistence type="predicted"/>
<accession>A0A6M3KZ09</accession>
<reference evidence="1" key="1">
    <citation type="submission" date="2020-03" db="EMBL/GenBank/DDBJ databases">
        <title>The deep terrestrial virosphere.</title>
        <authorList>
            <person name="Holmfeldt K."/>
            <person name="Nilsson E."/>
            <person name="Simone D."/>
            <person name="Lopez-Fernandez M."/>
            <person name="Wu X."/>
            <person name="de Brujin I."/>
            <person name="Lundin D."/>
            <person name="Andersson A."/>
            <person name="Bertilsson S."/>
            <person name="Dopson M."/>
        </authorList>
    </citation>
    <scope>NUCLEOTIDE SEQUENCE</scope>
    <source>
        <strain evidence="1">MM415B02992</strain>
    </source>
</reference>
<name>A0A6M3KZ09_9ZZZZ</name>
<protein>
    <submittedName>
        <fullName evidence="1">Uncharacterized protein</fullName>
    </submittedName>
</protein>
<gene>
    <name evidence="1" type="ORF">MM415B02992_0009</name>
</gene>
<dbReference type="AlphaFoldDB" id="A0A6M3KZ09"/>
<sequence>MDIIVTTPKSAHKLAAEEAKFVEQNPDAYWFRTFRGRPNVQIGDKVYYVDNGQIRGYGIVFDIDFGELMCESAGRFYNGIHLKQRKWVWLKKPIPFKGFQGFRYVNRLPELQKKLGVVSIE</sequence>
<evidence type="ECO:0000313" key="1">
    <source>
        <dbReference type="EMBL" id="QJA87453.1"/>
    </source>
</evidence>
<dbReference type="EMBL" id="MT142707">
    <property type="protein sequence ID" value="QJA87453.1"/>
    <property type="molecule type" value="Genomic_DNA"/>
</dbReference>
<organism evidence="1">
    <name type="scientific">viral metagenome</name>
    <dbReference type="NCBI Taxonomy" id="1070528"/>
    <lineage>
        <taxon>unclassified sequences</taxon>
        <taxon>metagenomes</taxon>
        <taxon>organismal metagenomes</taxon>
    </lineage>
</organism>